<keyword evidence="2" id="KW-1185">Reference proteome</keyword>
<sequence>MPVPGIGITPVSLPQSNRSLFVYKARDHAAFRDYARELMEFTNLSEQHRGGVQLIALNNDATDEEVAHAAFSLRGQTNKLVIIVWRNWNICTLDVPVCPKAQELHEELVHTALNTVTTSTGAVLVLI</sequence>
<dbReference type="EMBL" id="MN094788">
    <property type="protein sequence ID" value="QDH83399.1"/>
    <property type="molecule type" value="Genomic_DNA"/>
</dbReference>
<proteinExistence type="predicted"/>
<protein>
    <submittedName>
        <fullName evidence="1">Uncharacterized protein</fullName>
    </submittedName>
</protein>
<evidence type="ECO:0000313" key="1">
    <source>
        <dbReference type="EMBL" id="QDH83399.1"/>
    </source>
</evidence>
<evidence type="ECO:0000313" key="2">
    <source>
        <dbReference type="Proteomes" id="UP000320799"/>
    </source>
</evidence>
<reference evidence="1 2" key="1">
    <citation type="submission" date="2019-06" db="EMBL/GenBank/DDBJ databases">
        <authorList>
            <person name="Kincaid V.D."/>
            <person name="Fuller A."/>
            <person name="Hodges K."/>
            <person name="Bansal M."/>
            <person name="Essig J."/>
            <person name="Johnson A."/>
        </authorList>
    </citation>
    <scope>NUCLEOTIDE SEQUENCE [LARGE SCALE GENOMIC DNA]</scope>
</reference>
<organism evidence="1 2">
    <name type="scientific">Achromobacter phage Motura</name>
    <dbReference type="NCBI Taxonomy" id="2591403"/>
    <lineage>
        <taxon>Viruses</taxon>
        <taxon>Duplodnaviria</taxon>
        <taxon>Heunggongvirae</taxon>
        <taxon>Uroviricota</taxon>
        <taxon>Caudoviricetes</taxon>
        <taxon>Moturavirus</taxon>
        <taxon>Moturavirus motura</taxon>
    </lineage>
</organism>
<dbReference type="Proteomes" id="UP000320799">
    <property type="component" value="Segment"/>
</dbReference>
<dbReference type="RefSeq" id="YP_009903924.1">
    <property type="nucleotide sequence ID" value="NC_049849.1"/>
</dbReference>
<dbReference type="GeneID" id="56136200"/>
<name>A0A514CSF2_9CAUD</name>
<dbReference type="KEGG" id="vg:56136200"/>
<accession>A0A514CSF2</accession>